<dbReference type="Pfam" id="PF09084">
    <property type="entry name" value="NMT1"/>
    <property type="match status" value="1"/>
</dbReference>
<keyword evidence="5" id="KW-0808">Transferase</keyword>
<dbReference type="InterPro" id="IPR027939">
    <property type="entry name" value="NMT1/THI5"/>
</dbReference>
<evidence type="ECO:0000256" key="1">
    <source>
        <dbReference type="ARBA" id="ARBA00003469"/>
    </source>
</evidence>
<name>A0A941IR04_9ACTN</name>
<evidence type="ECO:0000256" key="4">
    <source>
        <dbReference type="ARBA" id="ARBA00011738"/>
    </source>
</evidence>
<keyword evidence="9" id="KW-0408">Iron</keyword>
<evidence type="ECO:0000256" key="3">
    <source>
        <dbReference type="ARBA" id="ARBA00009406"/>
    </source>
</evidence>
<dbReference type="PANTHER" id="PTHR31528:SF1">
    <property type="entry name" value="4-AMINO-5-HYDROXYMETHYL-2-METHYLPYRIMIDINE PHOSPHATE SYNTHASE THI11-RELATED"/>
    <property type="match status" value="1"/>
</dbReference>
<gene>
    <name evidence="14" type="ORF">KDL01_00955</name>
</gene>
<keyword evidence="7" id="KW-0663">Pyridoxal phosphate</keyword>
<feature type="region of interest" description="Disordered" evidence="12">
    <location>
        <begin position="309"/>
        <end position="337"/>
    </location>
</feature>
<evidence type="ECO:0000256" key="5">
    <source>
        <dbReference type="ARBA" id="ARBA00022679"/>
    </source>
</evidence>
<dbReference type="SUPFAM" id="SSF53850">
    <property type="entry name" value="Periplasmic binding protein-like II"/>
    <property type="match status" value="1"/>
</dbReference>
<comment type="catalytic activity">
    <reaction evidence="11">
        <text>N(6)-(pyridoxal phosphate)-L-lysyl-[4-amino-5-hydroxymethyl-2-methylpyrimidine phosphate synthase] + L-histidyl-[4-amino-5-hydroxymethyl-2-methylpyrimidine phosphate synthase] + 2 Fe(3+) + 4 H2O = L-lysyl-[4-amino-5-hydroxymethyl-2-methylpyrimidine phosphate synthase] + (2S)-2-amino-5-hydroxy-4-oxopentanoyl-[4-amino-5-hydroxymethyl-2-methylpyrimidine phosphate synthase] + 4-amino-2-methyl-5-(phosphooxymethyl)pyrimidine + 3-oxopropanoate + 2 Fe(2+) + 2 H(+)</text>
        <dbReference type="Rhea" id="RHEA:65756"/>
        <dbReference type="Rhea" id="RHEA-COMP:16892"/>
        <dbReference type="Rhea" id="RHEA-COMP:16893"/>
        <dbReference type="Rhea" id="RHEA-COMP:16894"/>
        <dbReference type="Rhea" id="RHEA-COMP:16895"/>
        <dbReference type="ChEBI" id="CHEBI:15377"/>
        <dbReference type="ChEBI" id="CHEBI:15378"/>
        <dbReference type="ChEBI" id="CHEBI:29033"/>
        <dbReference type="ChEBI" id="CHEBI:29034"/>
        <dbReference type="ChEBI" id="CHEBI:29969"/>
        <dbReference type="ChEBI" id="CHEBI:29979"/>
        <dbReference type="ChEBI" id="CHEBI:33190"/>
        <dbReference type="ChEBI" id="CHEBI:58354"/>
        <dbReference type="ChEBI" id="CHEBI:143915"/>
        <dbReference type="ChEBI" id="CHEBI:157692"/>
    </reaction>
    <physiologicalReaction direction="left-to-right" evidence="11">
        <dbReference type="Rhea" id="RHEA:65757"/>
    </physiologicalReaction>
</comment>
<evidence type="ECO:0000256" key="9">
    <source>
        <dbReference type="ARBA" id="ARBA00023004"/>
    </source>
</evidence>
<dbReference type="GO" id="GO:0009228">
    <property type="term" value="P:thiamine biosynthetic process"/>
    <property type="evidence" value="ECO:0007669"/>
    <property type="project" value="UniProtKB-KW"/>
</dbReference>
<dbReference type="InterPro" id="IPR015168">
    <property type="entry name" value="SsuA/THI5"/>
</dbReference>
<dbReference type="GO" id="GO:0016740">
    <property type="term" value="F:transferase activity"/>
    <property type="evidence" value="ECO:0007669"/>
    <property type="project" value="UniProtKB-KW"/>
</dbReference>
<keyword evidence="6" id="KW-0479">Metal-binding</keyword>
<dbReference type="EMBL" id="JAGSOG010000002">
    <property type="protein sequence ID" value="MBR7831806.1"/>
    <property type="molecule type" value="Genomic_DNA"/>
</dbReference>
<keyword evidence="15" id="KW-1185">Reference proteome</keyword>
<evidence type="ECO:0000256" key="10">
    <source>
        <dbReference type="ARBA" id="ARBA00033171"/>
    </source>
</evidence>
<dbReference type="GO" id="GO:0046872">
    <property type="term" value="F:metal ion binding"/>
    <property type="evidence" value="ECO:0007669"/>
    <property type="project" value="UniProtKB-KW"/>
</dbReference>
<evidence type="ECO:0000256" key="7">
    <source>
        <dbReference type="ARBA" id="ARBA00022898"/>
    </source>
</evidence>
<reference evidence="14" key="1">
    <citation type="submission" date="2021-04" db="EMBL/GenBank/DDBJ databases">
        <title>Genome based classification of Actinospica acidithermotolerans sp. nov., an actinobacterium isolated from an Indonesian hot spring.</title>
        <authorList>
            <person name="Kusuma A.B."/>
            <person name="Putra K.E."/>
            <person name="Nafisah S."/>
            <person name="Loh J."/>
            <person name="Nouioui I."/>
            <person name="Goodfellow M."/>
        </authorList>
    </citation>
    <scope>NUCLEOTIDE SEQUENCE</scope>
    <source>
        <strain evidence="14">CSCA 57</strain>
    </source>
</reference>
<comment type="function">
    <text evidence="1">Responsible for the formation of the pyrimidine heterocycle in the thiamine biosynthesis pathway. Catalyzes the formation of hydroxymethylpyrimidine phosphate (HMP-P) from histidine and pyridoxal phosphate (PLP). The protein uses PLP and the active site histidine to form HMP-P, generating an inactive enzyme. The enzyme can only undergo a single turnover, which suggests it is a suicide enzyme.</text>
</comment>
<feature type="compositionally biased region" description="Basic and acidic residues" evidence="12">
    <location>
        <begin position="327"/>
        <end position="337"/>
    </location>
</feature>
<keyword evidence="8" id="KW-0784">Thiamine biosynthesis</keyword>
<evidence type="ECO:0000256" key="11">
    <source>
        <dbReference type="ARBA" id="ARBA00048179"/>
    </source>
</evidence>
<dbReference type="Gene3D" id="3.40.190.10">
    <property type="entry name" value="Periplasmic binding protein-like II"/>
    <property type="match status" value="2"/>
</dbReference>
<comment type="caution">
    <text evidence="14">The sequence shown here is derived from an EMBL/GenBank/DDBJ whole genome shotgun (WGS) entry which is preliminary data.</text>
</comment>
<dbReference type="AlphaFoldDB" id="A0A941IR04"/>
<dbReference type="RefSeq" id="WP_212526335.1">
    <property type="nucleotide sequence ID" value="NZ_JAGSOG010000002.1"/>
</dbReference>
<comment type="pathway">
    <text evidence="2">Cofactor biosynthesis; thiamine diphosphate biosynthesis.</text>
</comment>
<evidence type="ECO:0000256" key="8">
    <source>
        <dbReference type="ARBA" id="ARBA00022977"/>
    </source>
</evidence>
<evidence type="ECO:0000259" key="13">
    <source>
        <dbReference type="Pfam" id="PF09084"/>
    </source>
</evidence>
<evidence type="ECO:0000313" key="15">
    <source>
        <dbReference type="Proteomes" id="UP000675781"/>
    </source>
</evidence>
<comment type="similarity">
    <text evidence="3">Belongs to the NMT1/THI5 family.</text>
</comment>
<sequence>MNQSARKIKVVLEYFHPWPNSAGFYVARERGWYARSGLDVELATYDPGRGDSLSYLARGEADFAVFPANRLLVRREAGEPLLSVAAINHRAMETIASVTGRGIERPRDLAGRRLAMNPTPRGLAMVRHLVAADGGDPDAVDIVDAGTRELTFADLDDGSIADASFGSYWAWEMVRDRFPRQRRVVWPVDTIGAPGYHSYLLGTSNDLVDFEPEVVQAFLAATELGFHQAATEQAYALSVLDTVIPYFEREALRDSLRLIAPTWFDSVGRWGRHSEELMRGYAAWLTEHGVLRDADAWRGAATNALLPEPDADLESALSSEPESALSSERELQAESRS</sequence>
<dbReference type="Proteomes" id="UP000675781">
    <property type="component" value="Unassembled WGS sequence"/>
</dbReference>
<comment type="subunit">
    <text evidence="4">Homodimer.</text>
</comment>
<feature type="compositionally biased region" description="Low complexity" evidence="12">
    <location>
        <begin position="314"/>
        <end position="326"/>
    </location>
</feature>
<organism evidence="14 15">
    <name type="scientific">Actinospica durhamensis</name>
    <dbReference type="NCBI Taxonomy" id="1508375"/>
    <lineage>
        <taxon>Bacteria</taxon>
        <taxon>Bacillati</taxon>
        <taxon>Actinomycetota</taxon>
        <taxon>Actinomycetes</taxon>
        <taxon>Catenulisporales</taxon>
        <taxon>Actinospicaceae</taxon>
        <taxon>Actinospica</taxon>
    </lineage>
</organism>
<protein>
    <recommendedName>
        <fullName evidence="10">Thiamine pyrimidine synthase</fullName>
    </recommendedName>
</protein>
<evidence type="ECO:0000256" key="2">
    <source>
        <dbReference type="ARBA" id="ARBA00004948"/>
    </source>
</evidence>
<accession>A0A941IR04</accession>
<evidence type="ECO:0000313" key="14">
    <source>
        <dbReference type="EMBL" id="MBR7831806.1"/>
    </source>
</evidence>
<proteinExistence type="inferred from homology"/>
<evidence type="ECO:0000256" key="12">
    <source>
        <dbReference type="SAM" id="MobiDB-lite"/>
    </source>
</evidence>
<feature type="domain" description="SsuA/THI5-like" evidence="13">
    <location>
        <begin position="18"/>
        <end position="232"/>
    </location>
</feature>
<dbReference type="PANTHER" id="PTHR31528">
    <property type="entry name" value="4-AMINO-5-HYDROXYMETHYL-2-METHYLPYRIMIDINE PHOSPHATE SYNTHASE THI11-RELATED"/>
    <property type="match status" value="1"/>
</dbReference>
<evidence type="ECO:0000256" key="6">
    <source>
        <dbReference type="ARBA" id="ARBA00022723"/>
    </source>
</evidence>